<sequence length="139" mass="15061">MTTLRNVDSHAADLPSLITLKRKLLDQTIENATSQTSSSLATASVAAQKHQKALHKDVCNALEGVERIYTTSKAATVKTHQFTLCIVLSAMSKQIYTYVLSREGMEIVAWSANLRSIGSNSAQTACSSLSCFPDLILQT</sequence>
<evidence type="ECO:0000313" key="1">
    <source>
        <dbReference type="EMBL" id="CAK0783501.1"/>
    </source>
</evidence>
<dbReference type="Proteomes" id="UP001314263">
    <property type="component" value="Unassembled WGS sequence"/>
</dbReference>
<reference evidence="1 2" key="1">
    <citation type="submission" date="2023-10" db="EMBL/GenBank/DDBJ databases">
        <authorList>
            <person name="Maclean D."/>
            <person name="Macfadyen A."/>
        </authorList>
    </citation>
    <scope>NUCLEOTIDE SEQUENCE [LARGE SCALE GENOMIC DNA]</scope>
</reference>
<proteinExistence type="predicted"/>
<keyword evidence="2" id="KW-1185">Reference proteome</keyword>
<comment type="caution">
    <text evidence="1">The sequence shown here is derived from an EMBL/GenBank/DDBJ whole genome shotgun (WGS) entry which is preliminary data.</text>
</comment>
<dbReference type="EMBL" id="CAUYUE010000008">
    <property type="protein sequence ID" value="CAK0783501.1"/>
    <property type="molecule type" value="Genomic_DNA"/>
</dbReference>
<evidence type="ECO:0000313" key="2">
    <source>
        <dbReference type="Proteomes" id="UP001314263"/>
    </source>
</evidence>
<protein>
    <submittedName>
        <fullName evidence="1">Uncharacterized protein</fullName>
    </submittedName>
</protein>
<accession>A0AAV1I9V6</accession>
<gene>
    <name evidence="1" type="ORF">CVIRNUC_006700</name>
</gene>
<dbReference type="AlphaFoldDB" id="A0AAV1I9V6"/>
<name>A0AAV1I9V6_9CHLO</name>
<organism evidence="1 2">
    <name type="scientific">Coccomyxa viridis</name>
    <dbReference type="NCBI Taxonomy" id="1274662"/>
    <lineage>
        <taxon>Eukaryota</taxon>
        <taxon>Viridiplantae</taxon>
        <taxon>Chlorophyta</taxon>
        <taxon>core chlorophytes</taxon>
        <taxon>Trebouxiophyceae</taxon>
        <taxon>Trebouxiophyceae incertae sedis</taxon>
        <taxon>Coccomyxaceae</taxon>
        <taxon>Coccomyxa</taxon>
    </lineage>
</organism>